<organism evidence="9 10">
    <name type="scientific">Enterobacillus tribolii</name>
    <dbReference type="NCBI Taxonomy" id="1487935"/>
    <lineage>
        <taxon>Bacteria</taxon>
        <taxon>Pseudomonadati</taxon>
        <taxon>Pseudomonadota</taxon>
        <taxon>Gammaproteobacteria</taxon>
        <taxon>Enterobacterales</taxon>
        <taxon>Hafniaceae</taxon>
        <taxon>Enterobacillus</taxon>
    </lineage>
</organism>
<dbReference type="Pfam" id="PF00441">
    <property type="entry name" value="Acyl-CoA_dh_1"/>
    <property type="match status" value="1"/>
</dbReference>
<dbReference type="Pfam" id="PF02771">
    <property type="entry name" value="Acyl-CoA_dh_N"/>
    <property type="match status" value="1"/>
</dbReference>
<sequence>MNQCISHDPTLLSLPFFTPGHQQYVHELDRWCQQQCETLRSLRDRPVAEQSRQMLHLLGKGGWLEHLNTPDLPVPNDARRMCLSRQTLAYFDDLLDFSWSIQSLSASVIQRYGNEAQRSDYLPALARGERIAAFALSELQAGTDIAALTLEAQRCGDGWRLNGEKAWIALGDIASDIIVIARTGEGPGPLGLSAFIVDAAGGGVSARPLDAVAPRSWSHLRFGNVRVSPENLLGQPGQGFIIALDILDRFRMTVASAAVGFARRAADIALRHAAQRKIYRGRLLDLQLTQATLAKMEVALSAASLLTARAAWQHDDGRPFARESAAAKYFACEQACKIVDDALQLLGAAGIVAGSQLERLYRQIRPLRIYEGASEALLMNIASALDTQRVINREDLS</sequence>
<proteinExistence type="inferred from homology"/>
<dbReference type="Gene3D" id="1.20.140.10">
    <property type="entry name" value="Butyryl-CoA Dehydrogenase, subunit A, domain 3"/>
    <property type="match status" value="1"/>
</dbReference>
<evidence type="ECO:0000313" key="10">
    <source>
        <dbReference type="Proteomes" id="UP000254848"/>
    </source>
</evidence>
<gene>
    <name evidence="9" type="ORF">C8D90_10225</name>
</gene>
<keyword evidence="5" id="KW-0560">Oxidoreductase</keyword>
<dbReference type="Gene3D" id="2.40.110.10">
    <property type="entry name" value="Butyryl-CoA Dehydrogenase, subunit A, domain 2"/>
    <property type="match status" value="1"/>
</dbReference>
<dbReference type="InterPro" id="IPR006089">
    <property type="entry name" value="Acyl-CoA_DH_CS"/>
</dbReference>
<evidence type="ECO:0000256" key="2">
    <source>
        <dbReference type="ARBA" id="ARBA00009347"/>
    </source>
</evidence>
<keyword evidence="10" id="KW-1185">Reference proteome</keyword>
<evidence type="ECO:0000256" key="5">
    <source>
        <dbReference type="RuleBase" id="RU362125"/>
    </source>
</evidence>
<comment type="similarity">
    <text evidence="2 5">Belongs to the acyl-CoA dehydrogenase family.</text>
</comment>
<comment type="cofactor">
    <cofactor evidence="1 5">
        <name>FAD</name>
        <dbReference type="ChEBI" id="CHEBI:57692"/>
    </cofactor>
</comment>
<comment type="caution">
    <text evidence="9">The sequence shown here is derived from an EMBL/GenBank/DDBJ whole genome shotgun (WGS) entry which is preliminary data.</text>
</comment>
<protein>
    <submittedName>
        <fullName evidence="9">Acyl-CoA dehydrogenase</fullName>
    </submittedName>
</protein>
<dbReference type="PROSITE" id="PS00072">
    <property type="entry name" value="ACYL_COA_DH_1"/>
    <property type="match status" value="1"/>
</dbReference>
<dbReference type="Gene3D" id="1.10.540.10">
    <property type="entry name" value="Acyl-CoA dehydrogenase/oxidase, N-terminal domain"/>
    <property type="match status" value="1"/>
</dbReference>
<evidence type="ECO:0000259" key="6">
    <source>
        <dbReference type="Pfam" id="PF00441"/>
    </source>
</evidence>
<dbReference type="GO" id="GO:0003995">
    <property type="term" value="F:acyl-CoA dehydrogenase activity"/>
    <property type="evidence" value="ECO:0007669"/>
    <property type="project" value="InterPro"/>
</dbReference>
<dbReference type="InterPro" id="IPR009075">
    <property type="entry name" value="AcylCo_DH/oxidase_C"/>
</dbReference>
<dbReference type="SUPFAM" id="SSF47203">
    <property type="entry name" value="Acyl-CoA dehydrogenase C-terminal domain-like"/>
    <property type="match status" value="1"/>
</dbReference>
<dbReference type="PANTHER" id="PTHR43884">
    <property type="entry name" value="ACYL-COA DEHYDROGENASE"/>
    <property type="match status" value="1"/>
</dbReference>
<evidence type="ECO:0000313" key="9">
    <source>
        <dbReference type="EMBL" id="RDK95554.1"/>
    </source>
</evidence>
<dbReference type="InterPro" id="IPR037069">
    <property type="entry name" value="AcylCoA_DH/ox_N_sf"/>
</dbReference>
<dbReference type="SUPFAM" id="SSF56645">
    <property type="entry name" value="Acyl-CoA dehydrogenase NM domain-like"/>
    <property type="match status" value="1"/>
</dbReference>
<feature type="domain" description="Acyl-CoA oxidase/dehydrogenase middle" evidence="7">
    <location>
        <begin position="133"/>
        <end position="225"/>
    </location>
</feature>
<dbReference type="InterPro" id="IPR006091">
    <property type="entry name" value="Acyl-CoA_Oxase/DH_mid-dom"/>
</dbReference>
<feature type="domain" description="Acyl-CoA dehydrogenase/oxidase C-terminal" evidence="6">
    <location>
        <begin position="237"/>
        <end position="384"/>
    </location>
</feature>
<dbReference type="InterPro" id="IPR036250">
    <property type="entry name" value="AcylCo_DH-like_C"/>
</dbReference>
<evidence type="ECO:0000259" key="8">
    <source>
        <dbReference type="Pfam" id="PF02771"/>
    </source>
</evidence>
<dbReference type="Proteomes" id="UP000254848">
    <property type="component" value="Unassembled WGS sequence"/>
</dbReference>
<dbReference type="OrthoDB" id="9769473at2"/>
<dbReference type="InterPro" id="IPR046373">
    <property type="entry name" value="Acyl-CoA_Oxase/DH_mid-dom_sf"/>
</dbReference>
<evidence type="ECO:0000256" key="3">
    <source>
        <dbReference type="ARBA" id="ARBA00022630"/>
    </source>
</evidence>
<keyword evidence="4 5" id="KW-0274">FAD</keyword>
<evidence type="ECO:0000259" key="7">
    <source>
        <dbReference type="Pfam" id="PF02770"/>
    </source>
</evidence>
<feature type="domain" description="Acyl-CoA dehydrogenase/oxidase N-terminal" evidence="8">
    <location>
        <begin position="77"/>
        <end position="129"/>
    </location>
</feature>
<name>A0A370R0V8_9GAMM</name>
<dbReference type="PANTHER" id="PTHR43884:SF22">
    <property type="entry name" value="BLR3437 PROTEIN"/>
    <property type="match status" value="1"/>
</dbReference>
<dbReference type="RefSeq" id="WP_115457305.1">
    <property type="nucleotide sequence ID" value="NZ_QRAP01000002.1"/>
</dbReference>
<dbReference type="EMBL" id="QRAP01000002">
    <property type="protein sequence ID" value="RDK95554.1"/>
    <property type="molecule type" value="Genomic_DNA"/>
</dbReference>
<keyword evidence="3 5" id="KW-0285">Flavoprotein</keyword>
<dbReference type="InterPro" id="IPR009100">
    <property type="entry name" value="AcylCoA_DH/oxidase_NM_dom_sf"/>
</dbReference>
<accession>A0A370R0V8</accession>
<dbReference type="AlphaFoldDB" id="A0A370R0V8"/>
<evidence type="ECO:0000256" key="4">
    <source>
        <dbReference type="ARBA" id="ARBA00022827"/>
    </source>
</evidence>
<reference evidence="9 10" key="1">
    <citation type="submission" date="2018-07" db="EMBL/GenBank/DDBJ databases">
        <title>Genomic Encyclopedia of Type Strains, Phase IV (KMG-IV): sequencing the most valuable type-strain genomes for metagenomic binning, comparative biology and taxonomic classification.</title>
        <authorList>
            <person name="Goeker M."/>
        </authorList>
    </citation>
    <scope>NUCLEOTIDE SEQUENCE [LARGE SCALE GENOMIC DNA]</scope>
    <source>
        <strain evidence="9 10">DSM 103736</strain>
    </source>
</reference>
<dbReference type="GO" id="GO:0050660">
    <property type="term" value="F:flavin adenine dinucleotide binding"/>
    <property type="evidence" value="ECO:0007669"/>
    <property type="project" value="InterPro"/>
</dbReference>
<dbReference type="InterPro" id="IPR013786">
    <property type="entry name" value="AcylCoA_DH/ox_N"/>
</dbReference>
<dbReference type="Pfam" id="PF02770">
    <property type="entry name" value="Acyl-CoA_dh_M"/>
    <property type="match status" value="1"/>
</dbReference>
<evidence type="ECO:0000256" key="1">
    <source>
        <dbReference type="ARBA" id="ARBA00001974"/>
    </source>
</evidence>